<gene>
    <name evidence="9" type="ORF">PN36_00385</name>
</gene>
<dbReference type="SMART" id="SM00823">
    <property type="entry name" value="PKS_PP"/>
    <property type="match status" value="1"/>
</dbReference>
<dbReference type="GO" id="GO:0005886">
    <property type="term" value="C:plasma membrane"/>
    <property type="evidence" value="ECO:0007669"/>
    <property type="project" value="TreeGrafter"/>
</dbReference>
<comment type="function">
    <text evidence="6">Involved in production of the polyketide antibiotic thailandamide.</text>
</comment>
<keyword evidence="5" id="KW-0808">Transferase</keyword>
<dbReference type="InterPro" id="IPR014030">
    <property type="entry name" value="Ketoacyl_synth_N"/>
</dbReference>
<dbReference type="GO" id="GO:0004315">
    <property type="term" value="F:3-oxoacyl-[acyl-carrier-protein] synthase activity"/>
    <property type="evidence" value="ECO:0007669"/>
    <property type="project" value="InterPro"/>
</dbReference>
<dbReference type="InterPro" id="IPR009081">
    <property type="entry name" value="PP-bd_ACP"/>
</dbReference>
<dbReference type="FunFam" id="3.40.47.10:FF:000019">
    <property type="entry name" value="Polyketide synthase type I"/>
    <property type="match status" value="1"/>
</dbReference>
<dbReference type="InterPro" id="IPR014031">
    <property type="entry name" value="Ketoacyl_synth_C"/>
</dbReference>
<dbReference type="SUPFAM" id="SSF55048">
    <property type="entry name" value="Probable ACP-binding domain of malonyl-CoA ACP transacylase"/>
    <property type="match status" value="1"/>
</dbReference>
<accession>A0A4E0QTL5</accession>
<dbReference type="Gene3D" id="3.30.70.250">
    <property type="entry name" value="Malonyl-CoA ACP transacylase, ACP-binding"/>
    <property type="match status" value="1"/>
</dbReference>
<dbReference type="InterPro" id="IPR020841">
    <property type="entry name" value="PKS_Beta-ketoAc_synthase_dom"/>
</dbReference>
<dbReference type="EMBL" id="JSZA02000001">
    <property type="protein sequence ID" value="TGO03758.1"/>
    <property type="molecule type" value="Genomic_DNA"/>
</dbReference>
<comment type="pathway">
    <text evidence="1">Lipid metabolism; fatty acid biosynthesis.</text>
</comment>
<evidence type="ECO:0000313" key="9">
    <source>
        <dbReference type="EMBL" id="TGO03758.1"/>
    </source>
</evidence>
<dbReference type="Gene3D" id="1.10.1200.10">
    <property type="entry name" value="ACP-like"/>
    <property type="match status" value="1"/>
</dbReference>
<evidence type="ECO:0000256" key="2">
    <source>
        <dbReference type="ARBA" id="ARBA00006484"/>
    </source>
</evidence>
<dbReference type="InterPro" id="IPR020806">
    <property type="entry name" value="PKS_PP-bd"/>
</dbReference>
<dbReference type="InterPro" id="IPR036291">
    <property type="entry name" value="NAD(P)-bd_dom_sf"/>
</dbReference>
<keyword evidence="10" id="KW-1185">Reference proteome</keyword>
<dbReference type="SMART" id="SM00822">
    <property type="entry name" value="PKS_KR"/>
    <property type="match status" value="1"/>
</dbReference>
<dbReference type="SMART" id="SM01294">
    <property type="entry name" value="PKS_PP_betabranch"/>
    <property type="match status" value="1"/>
</dbReference>
<dbReference type="InterPro" id="IPR036736">
    <property type="entry name" value="ACP-like_sf"/>
</dbReference>
<dbReference type="InterPro" id="IPR013968">
    <property type="entry name" value="PKS_KR"/>
</dbReference>
<dbReference type="PROSITE" id="PS52004">
    <property type="entry name" value="KS3_2"/>
    <property type="match status" value="1"/>
</dbReference>
<dbReference type="Pfam" id="PF08659">
    <property type="entry name" value="KR"/>
    <property type="match status" value="1"/>
</dbReference>
<dbReference type="InterPro" id="IPR016036">
    <property type="entry name" value="Malonyl_transacylase_ACP-bd"/>
</dbReference>
<evidence type="ECO:0000256" key="1">
    <source>
        <dbReference type="ARBA" id="ARBA00005194"/>
    </source>
</evidence>
<dbReference type="SMART" id="SM00827">
    <property type="entry name" value="PKS_AT"/>
    <property type="match status" value="1"/>
</dbReference>
<dbReference type="SUPFAM" id="SSF53901">
    <property type="entry name" value="Thiolase-like"/>
    <property type="match status" value="1"/>
</dbReference>
<dbReference type="Gene3D" id="3.40.50.720">
    <property type="entry name" value="NAD(P)-binding Rossmann-like Domain"/>
    <property type="match status" value="1"/>
</dbReference>
<dbReference type="PROSITE" id="PS00606">
    <property type="entry name" value="KS3_1"/>
    <property type="match status" value="1"/>
</dbReference>
<dbReference type="SUPFAM" id="SSF47336">
    <property type="entry name" value="ACP-like"/>
    <property type="match status" value="1"/>
</dbReference>
<dbReference type="Gene3D" id="3.40.47.10">
    <property type="match status" value="1"/>
</dbReference>
<dbReference type="GO" id="GO:0071770">
    <property type="term" value="P:DIM/DIP cell wall layer assembly"/>
    <property type="evidence" value="ECO:0007669"/>
    <property type="project" value="TreeGrafter"/>
</dbReference>
<dbReference type="InterPro" id="IPR018201">
    <property type="entry name" value="Ketoacyl_synth_AS"/>
</dbReference>
<evidence type="ECO:0000259" key="8">
    <source>
        <dbReference type="PROSITE" id="PS52004"/>
    </source>
</evidence>
<dbReference type="Gene3D" id="3.40.366.10">
    <property type="entry name" value="Malonyl-Coenzyme A Acyl Carrier Protein, domain 2"/>
    <property type="match status" value="1"/>
</dbReference>
<dbReference type="PROSITE" id="PS50075">
    <property type="entry name" value="CARRIER"/>
    <property type="match status" value="1"/>
</dbReference>
<dbReference type="GO" id="GO:0004312">
    <property type="term" value="F:fatty acid synthase activity"/>
    <property type="evidence" value="ECO:0007669"/>
    <property type="project" value="TreeGrafter"/>
</dbReference>
<dbReference type="InterPro" id="IPR050091">
    <property type="entry name" value="PKS_NRPS_Biosynth_Enz"/>
</dbReference>
<feature type="domain" description="Carrier" evidence="7">
    <location>
        <begin position="1417"/>
        <end position="1495"/>
    </location>
</feature>
<dbReference type="Gene3D" id="3.30.70.3290">
    <property type="match status" value="1"/>
</dbReference>
<evidence type="ECO:0000256" key="3">
    <source>
        <dbReference type="ARBA" id="ARBA00022450"/>
    </source>
</evidence>
<dbReference type="InterPro" id="IPR016039">
    <property type="entry name" value="Thiolase-like"/>
</dbReference>
<dbReference type="CDD" id="cd00833">
    <property type="entry name" value="PKS"/>
    <property type="match status" value="1"/>
</dbReference>
<organism evidence="9 10">
    <name type="scientific">Candidatus Thiomargarita nelsonii</name>
    <dbReference type="NCBI Taxonomy" id="1003181"/>
    <lineage>
        <taxon>Bacteria</taxon>
        <taxon>Pseudomonadati</taxon>
        <taxon>Pseudomonadota</taxon>
        <taxon>Gammaproteobacteria</taxon>
        <taxon>Thiotrichales</taxon>
        <taxon>Thiotrichaceae</taxon>
        <taxon>Thiomargarita</taxon>
    </lineage>
</organism>
<dbReference type="PANTHER" id="PTHR43775">
    <property type="entry name" value="FATTY ACID SYNTHASE"/>
    <property type="match status" value="1"/>
</dbReference>
<dbReference type="Pfam" id="PF00698">
    <property type="entry name" value="Acyl_transf_1"/>
    <property type="match status" value="1"/>
</dbReference>
<dbReference type="GO" id="GO:0006633">
    <property type="term" value="P:fatty acid biosynthetic process"/>
    <property type="evidence" value="ECO:0007669"/>
    <property type="project" value="UniProtKB-UniPathway"/>
</dbReference>
<dbReference type="UniPathway" id="UPA00094"/>
<protein>
    <submittedName>
        <fullName evidence="9">Uncharacterized protein</fullName>
    </submittedName>
</protein>
<dbReference type="GO" id="GO:0005737">
    <property type="term" value="C:cytoplasm"/>
    <property type="evidence" value="ECO:0007669"/>
    <property type="project" value="TreeGrafter"/>
</dbReference>
<dbReference type="Pfam" id="PF00550">
    <property type="entry name" value="PP-binding"/>
    <property type="match status" value="1"/>
</dbReference>
<comment type="similarity">
    <text evidence="2">Belongs to the short-chain dehydrogenases/reductases (SDR) family.</text>
</comment>
<dbReference type="CDD" id="cd08955">
    <property type="entry name" value="KR_2_FAS_SDR_x"/>
    <property type="match status" value="1"/>
</dbReference>
<dbReference type="InterPro" id="IPR001227">
    <property type="entry name" value="Ac_transferase_dom_sf"/>
</dbReference>
<reference evidence="9 10" key="1">
    <citation type="journal article" date="2016" name="Front. Microbiol.">
        <title>Single-Cell (Meta-)Genomics of a Dimorphic Candidatus Thiomargarita nelsonii Reveals Genomic Plasticity.</title>
        <authorList>
            <person name="Flood B.E."/>
            <person name="Fliss P."/>
            <person name="Jones D.S."/>
            <person name="Dick G.J."/>
            <person name="Jain S."/>
            <person name="Kaster A.K."/>
            <person name="Winkel M."/>
            <person name="Mussmann M."/>
            <person name="Bailey J."/>
        </authorList>
    </citation>
    <scope>NUCLEOTIDE SEQUENCE [LARGE SCALE GENOMIC DNA]</scope>
    <source>
        <strain evidence="9">Hydrate Ridge</strain>
    </source>
</reference>
<sequence length="1536" mass="168828">MDNRDRLKRALSALQKMQSKLDALEKTQKEPIAIIGMGCRMPGGADTLDTFWELLENQVDAITEVPADRWNIDEYYDPNPDAAGKMYTRYGGFLDNIDSFDPAFFSIAPREALSLDPQHRLLLEVTWEALENAAIAPARLRDSQTGVFIGISSNDYGQLLLTGREPGEIDSYMGSGNAHSVAVGRLSYTLGLQGPSVAIDTACSSSIVAVHLACQSLRLRECDVAISGGVNLLITPYVSINHSRARMLAADGRCKTFDGAADGFIRSEGCGVIILKRLSDAVANGDNILALIRGTAVNQDGHTSGLTVPNGPSQQAVIRKALENGGVSPAQVSYVEAHGTGTSLGDPIEVGALGAVFSQNRSQNKPLIIGSVKTNLGHLESAAGIAGLIKVVLSLQHKKIPAHLHFKQPNPHIAWEDFPLLVPTEQMPWLAERRVAGVSSFGFGGTNAHVVLEEAPKIQCPKIPVERPSHLLTLSAKTLEALKQLALRYADVLNKQKETNIGDICFTANTGRSHFSHRLSVVAAASSELCEKLTAFVAGLNPTGVFQKEVQKEKESQLDIAFLFTGQGSQYVGMGRELYETQPTFRQTLDRCDKILQPYIGQSIFDVLYPRQENGNVQLNETAYTQPALFALEYALAKLWQSWGIEPSVVMGHSVGEYVAACVAGVFSLEDGLKLIAERGRLMQTLSETGEMMVVSADEMQVASVIQPYTQDVSIAAINGPQNVVISGKCQAIQKINTILETMGIKTKKLIVSHAFHSPLMVPMLPEFARVASEISYSSPEIDVVSNLTGNLASDEIGTPEYWVNHVRQSVKFAAGMETLSQQGYEIFLEIGPKPTLLGMTDVQLALPSLREGQSDWQQLLQSLSALYVRGVPIDWFGFDQDYSPRCRLPLPTYPFQRRRYWVETIASNPPKYEDWFYEIVWQPKPRKQEFFQFSDSKNHWLIFADEGGIGEILAAQLRARGQDCFLVYAGEAYKTKTERLFQELNEQQQLLRGVIHLWSLDATSPDKLTIPDLAIAQDSGCASVLHLVQTLIKHEKSVIPLLWLVTRGAVVTGEHDTLPPAVAQAPLWGIGKVIALEYPQFWGGMLDLSPVTSQNEVATLLAEIEDSDGEDHIAFRNGQRYVARLVPKSLQSKSEKFSLNAESTYLITGGLGALGLKVAHWIVERGGRHLVLTGRRGASSNQAQETLNQLEKAGVHILAIKADVANKQDMAKVFDEIKVSMPPLRGIVHAAGISGAEFIKEMTLNTFESVLRPKVMGGWILHELSQEMKLDFFVNFSSIASVWGSKGQAHYAAANHFLDVLAQYRQRCGLPTLSINWGPWAEGGMASAEAQVWLANQGVTTLSPAHALAALEYLLATKSVQATVAQVDWKRFKALYEARKQLPLLEQIEVQTEEVAIQSVEKSFILTQLEKTPIVERRTVLITYLQGEVAKVLKFESSRVPKVQQGFFDMGMDSLTAMEFKNGLETAMAVSLPTTLAFDYTTIETLATYLMSEVLALPAQVFKENKEVLTASQTKLEELSEEEVEALLLEKLENL</sequence>
<dbReference type="Pfam" id="PF22621">
    <property type="entry name" value="CurL-like_PKS_C"/>
    <property type="match status" value="1"/>
</dbReference>
<dbReference type="SUPFAM" id="SSF52151">
    <property type="entry name" value="FabD/lysophospholipase-like"/>
    <property type="match status" value="1"/>
</dbReference>
<dbReference type="InterPro" id="IPR057326">
    <property type="entry name" value="KR_dom"/>
</dbReference>
<dbReference type="SUPFAM" id="SSF51735">
    <property type="entry name" value="NAD(P)-binding Rossmann-fold domains"/>
    <property type="match status" value="2"/>
</dbReference>
<evidence type="ECO:0000313" key="10">
    <source>
        <dbReference type="Proteomes" id="UP000030428"/>
    </source>
</evidence>
<comment type="caution">
    <text evidence="9">The sequence shown here is derived from an EMBL/GenBank/DDBJ whole genome shotgun (WGS) entry which is preliminary data.</text>
</comment>
<dbReference type="InterPro" id="IPR016035">
    <property type="entry name" value="Acyl_Trfase/lysoPLipase"/>
</dbReference>
<dbReference type="Proteomes" id="UP000030428">
    <property type="component" value="Unassembled WGS sequence"/>
</dbReference>
<evidence type="ECO:0000259" key="7">
    <source>
        <dbReference type="PROSITE" id="PS50075"/>
    </source>
</evidence>
<keyword evidence="3" id="KW-0596">Phosphopantetheine</keyword>
<dbReference type="Pfam" id="PF00109">
    <property type="entry name" value="ketoacyl-synt"/>
    <property type="match status" value="1"/>
</dbReference>
<name>A0A4E0QTL5_9GAMM</name>
<dbReference type="SMART" id="SM00825">
    <property type="entry name" value="PKS_KS"/>
    <property type="match status" value="1"/>
</dbReference>
<proteinExistence type="inferred from homology"/>
<evidence type="ECO:0000256" key="5">
    <source>
        <dbReference type="ARBA" id="ARBA00022679"/>
    </source>
</evidence>
<dbReference type="Pfam" id="PF02801">
    <property type="entry name" value="Ketoacyl-synt_C"/>
    <property type="match status" value="1"/>
</dbReference>
<dbReference type="InterPro" id="IPR014043">
    <property type="entry name" value="Acyl_transferase_dom"/>
</dbReference>
<keyword evidence="4" id="KW-0597">Phosphoprotein</keyword>
<evidence type="ECO:0000256" key="4">
    <source>
        <dbReference type="ARBA" id="ARBA00022553"/>
    </source>
</evidence>
<dbReference type="GO" id="GO:0031177">
    <property type="term" value="F:phosphopantetheine binding"/>
    <property type="evidence" value="ECO:0007669"/>
    <property type="project" value="InterPro"/>
</dbReference>
<dbReference type="FunFam" id="3.40.366.10:FF:000002">
    <property type="entry name" value="Probable polyketide synthase 2"/>
    <property type="match status" value="1"/>
</dbReference>
<dbReference type="PANTHER" id="PTHR43775:SF37">
    <property type="entry name" value="SI:DKEY-61P9.11"/>
    <property type="match status" value="1"/>
</dbReference>
<feature type="domain" description="Ketosynthase family 3 (KS3)" evidence="8">
    <location>
        <begin position="29"/>
        <end position="454"/>
    </location>
</feature>
<evidence type="ECO:0000256" key="6">
    <source>
        <dbReference type="ARBA" id="ARBA00054155"/>
    </source>
</evidence>